<dbReference type="Proteomes" id="UP000298030">
    <property type="component" value="Unassembled WGS sequence"/>
</dbReference>
<evidence type="ECO:0000313" key="2">
    <source>
        <dbReference type="EMBL" id="TEB29708.1"/>
    </source>
</evidence>
<dbReference type="EMBL" id="QPFP01000026">
    <property type="protein sequence ID" value="TEB29708.1"/>
    <property type="molecule type" value="Genomic_DNA"/>
</dbReference>
<accession>A0A4Y7T6Y6</accession>
<proteinExistence type="predicted"/>
<keyword evidence="3" id="KW-1185">Reference proteome</keyword>
<gene>
    <name evidence="2" type="ORF">FA13DRAFT_1734507</name>
</gene>
<comment type="caution">
    <text evidence="2">The sequence shown here is derived from an EMBL/GenBank/DDBJ whole genome shotgun (WGS) entry which is preliminary data.</text>
</comment>
<reference evidence="2 3" key="1">
    <citation type="journal article" date="2019" name="Nat. Ecol. Evol.">
        <title>Megaphylogeny resolves global patterns of mushroom evolution.</title>
        <authorList>
            <person name="Varga T."/>
            <person name="Krizsan K."/>
            <person name="Foldi C."/>
            <person name="Dima B."/>
            <person name="Sanchez-Garcia M."/>
            <person name="Sanchez-Ramirez S."/>
            <person name="Szollosi G.J."/>
            <person name="Szarkandi J.G."/>
            <person name="Papp V."/>
            <person name="Albert L."/>
            <person name="Andreopoulos W."/>
            <person name="Angelini C."/>
            <person name="Antonin V."/>
            <person name="Barry K.W."/>
            <person name="Bougher N.L."/>
            <person name="Buchanan P."/>
            <person name="Buyck B."/>
            <person name="Bense V."/>
            <person name="Catcheside P."/>
            <person name="Chovatia M."/>
            <person name="Cooper J."/>
            <person name="Damon W."/>
            <person name="Desjardin D."/>
            <person name="Finy P."/>
            <person name="Geml J."/>
            <person name="Haridas S."/>
            <person name="Hughes K."/>
            <person name="Justo A."/>
            <person name="Karasinski D."/>
            <person name="Kautmanova I."/>
            <person name="Kiss B."/>
            <person name="Kocsube S."/>
            <person name="Kotiranta H."/>
            <person name="LaButti K.M."/>
            <person name="Lechner B.E."/>
            <person name="Liimatainen K."/>
            <person name="Lipzen A."/>
            <person name="Lukacs Z."/>
            <person name="Mihaltcheva S."/>
            <person name="Morgado L.N."/>
            <person name="Niskanen T."/>
            <person name="Noordeloos M.E."/>
            <person name="Ohm R.A."/>
            <person name="Ortiz-Santana B."/>
            <person name="Ovrebo C."/>
            <person name="Racz N."/>
            <person name="Riley R."/>
            <person name="Savchenko A."/>
            <person name="Shiryaev A."/>
            <person name="Soop K."/>
            <person name="Spirin V."/>
            <person name="Szebenyi C."/>
            <person name="Tomsovsky M."/>
            <person name="Tulloss R.E."/>
            <person name="Uehling J."/>
            <person name="Grigoriev I.V."/>
            <person name="Vagvolgyi C."/>
            <person name="Papp T."/>
            <person name="Martin F.M."/>
            <person name="Miettinen O."/>
            <person name="Hibbett D.S."/>
            <person name="Nagy L.G."/>
        </authorList>
    </citation>
    <scope>NUCLEOTIDE SEQUENCE [LARGE SCALE GENOMIC DNA]</scope>
    <source>
        <strain evidence="2 3">FP101781</strain>
    </source>
</reference>
<dbReference type="AlphaFoldDB" id="A0A4Y7T6Y6"/>
<feature type="compositionally biased region" description="Low complexity" evidence="1">
    <location>
        <begin position="26"/>
        <end position="39"/>
    </location>
</feature>
<organism evidence="2 3">
    <name type="scientific">Coprinellus micaceus</name>
    <name type="common">Glistening ink-cap mushroom</name>
    <name type="synonym">Coprinus micaceus</name>
    <dbReference type="NCBI Taxonomy" id="71717"/>
    <lineage>
        <taxon>Eukaryota</taxon>
        <taxon>Fungi</taxon>
        <taxon>Dikarya</taxon>
        <taxon>Basidiomycota</taxon>
        <taxon>Agaricomycotina</taxon>
        <taxon>Agaricomycetes</taxon>
        <taxon>Agaricomycetidae</taxon>
        <taxon>Agaricales</taxon>
        <taxon>Agaricineae</taxon>
        <taxon>Psathyrellaceae</taxon>
        <taxon>Coprinellus</taxon>
    </lineage>
</organism>
<feature type="compositionally biased region" description="Basic and acidic residues" evidence="1">
    <location>
        <begin position="51"/>
        <end position="64"/>
    </location>
</feature>
<sequence>MRCVAVWYPFSSTLKFESIPAIPSIRSSSTAGVSQTEPTSQPPQPPTAPTLKKDTPRIDGADGT</sequence>
<feature type="region of interest" description="Disordered" evidence="1">
    <location>
        <begin position="26"/>
        <end position="64"/>
    </location>
</feature>
<evidence type="ECO:0000313" key="3">
    <source>
        <dbReference type="Proteomes" id="UP000298030"/>
    </source>
</evidence>
<evidence type="ECO:0000256" key="1">
    <source>
        <dbReference type="SAM" id="MobiDB-lite"/>
    </source>
</evidence>
<name>A0A4Y7T6Y6_COPMI</name>
<protein>
    <submittedName>
        <fullName evidence="2">Uncharacterized protein</fullName>
    </submittedName>
</protein>